<dbReference type="Proteomes" id="UP000184267">
    <property type="component" value="Unassembled WGS sequence"/>
</dbReference>
<dbReference type="OMA" id="WEPPCED"/>
<evidence type="ECO:0000256" key="1">
    <source>
        <dbReference type="SAM" id="MobiDB-lite"/>
    </source>
</evidence>
<accession>A0A1M2V4J0</accession>
<feature type="region of interest" description="Disordered" evidence="1">
    <location>
        <begin position="59"/>
        <end position="96"/>
    </location>
</feature>
<evidence type="ECO:0000313" key="3">
    <source>
        <dbReference type="Proteomes" id="UP000184267"/>
    </source>
</evidence>
<dbReference type="EMBL" id="MNAD01001670">
    <property type="protein sequence ID" value="OJT02437.1"/>
    <property type="molecule type" value="Genomic_DNA"/>
</dbReference>
<comment type="caution">
    <text evidence="2">The sequence shown here is derived from an EMBL/GenBank/DDBJ whole genome shotgun (WGS) entry which is preliminary data.</text>
</comment>
<dbReference type="AlphaFoldDB" id="A0A1M2V4J0"/>
<feature type="region of interest" description="Disordered" evidence="1">
    <location>
        <begin position="203"/>
        <end position="252"/>
    </location>
</feature>
<feature type="compositionally biased region" description="Basic residues" evidence="1">
    <location>
        <begin position="230"/>
        <end position="242"/>
    </location>
</feature>
<dbReference type="OrthoDB" id="3063716at2759"/>
<sequence>MIPKHANPYLLTEQTIVVSRATLREDDDNDGEPLDVSMHPERAQMLARLESILKRSIEDVLPPSTHPDAGAEGDGASHKRKRRKLEEAQEAQPAVPVAVRTAQPKPILLAPKAPRVIISVSPPAADTKAEAKRRAARAREVAVDFDWVMDESRKPYCPLPNASKKHKTVSALISSPEPPLVLLEVSKLAPEPLHPASVDPTLPVKPSPHRHKATACPIVTAEPPPSRSDVRKRNRRRGKSHQKPAIQPAFWRPQAGMGGKSLGYAWGYEGSWPLAEGQTPRYWRDSMRKAVLE</sequence>
<protein>
    <submittedName>
        <fullName evidence="2">Uncharacterized protein</fullName>
    </submittedName>
</protein>
<reference evidence="2 3" key="1">
    <citation type="submission" date="2016-10" db="EMBL/GenBank/DDBJ databases">
        <title>Genome sequence of the basidiomycete white-rot fungus Trametes pubescens.</title>
        <authorList>
            <person name="Makela M.R."/>
            <person name="Granchi Z."/>
            <person name="Peng M."/>
            <person name="De Vries R.P."/>
            <person name="Grigoriev I."/>
            <person name="Riley R."/>
            <person name="Hilden K."/>
        </authorList>
    </citation>
    <scope>NUCLEOTIDE SEQUENCE [LARGE SCALE GENOMIC DNA]</scope>
    <source>
        <strain evidence="2 3">FBCC735</strain>
    </source>
</reference>
<organism evidence="2 3">
    <name type="scientific">Trametes pubescens</name>
    <name type="common">White-rot fungus</name>
    <dbReference type="NCBI Taxonomy" id="154538"/>
    <lineage>
        <taxon>Eukaryota</taxon>
        <taxon>Fungi</taxon>
        <taxon>Dikarya</taxon>
        <taxon>Basidiomycota</taxon>
        <taxon>Agaricomycotina</taxon>
        <taxon>Agaricomycetes</taxon>
        <taxon>Polyporales</taxon>
        <taxon>Polyporaceae</taxon>
        <taxon>Trametes</taxon>
    </lineage>
</organism>
<evidence type="ECO:0000313" key="2">
    <source>
        <dbReference type="EMBL" id="OJT02437.1"/>
    </source>
</evidence>
<name>A0A1M2V4J0_TRAPU</name>
<proteinExistence type="predicted"/>
<gene>
    <name evidence="2" type="ORF">TRAPUB_7004</name>
</gene>
<keyword evidence="3" id="KW-1185">Reference proteome</keyword>